<dbReference type="GO" id="GO:0016491">
    <property type="term" value="F:oxidoreductase activity"/>
    <property type="evidence" value="ECO:0007669"/>
    <property type="project" value="UniProtKB-KW"/>
</dbReference>
<dbReference type="Gene3D" id="1.20.1050.140">
    <property type="match status" value="1"/>
</dbReference>
<evidence type="ECO:0000313" key="3">
    <source>
        <dbReference type="EMBL" id="HGD13335.1"/>
    </source>
</evidence>
<organism evidence="3">
    <name type="scientific">candidate division WOR-3 bacterium</name>
    <dbReference type="NCBI Taxonomy" id="2052148"/>
    <lineage>
        <taxon>Bacteria</taxon>
        <taxon>Bacteria division WOR-3</taxon>
    </lineage>
</organism>
<comment type="caution">
    <text evidence="3">The sequence shown here is derived from an EMBL/GenBank/DDBJ whole genome shotgun (WGS) entry which is preliminary data.</text>
</comment>
<proteinExistence type="predicted"/>
<feature type="domain" description="Cysteine-rich" evidence="2">
    <location>
        <begin position="146"/>
        <end position="235"/>
    </location>
</feature>
<keyword evidence="1" id="KW-0560">Oxidoreductase</keyword>
<reference evidence="3" key="1">
    <citation type="journal article" date="2020" name="mSystems">
        <title>Genome- and Community-Level Interaction Insights into Carbon Utilization and Element Cycling Functions of Hydrothermarchaeota in Hydrothermal Sediment.</title>
        <authorList>
            <person name="Zhou Z."/>
            <person name="Liu Y."/>
            <person name="Xu W."/>
            <person name="Pan J."/>
            <person name="Luo Z.H."/>
            <person name="Li M."/>
        </authorList>
    </citation>
    <scope>NUCLEOTIDE SEQUENCE [LARGE SCALE GENOMIC DNA]</scope>
    <source>
        <strain evidence="3">SpSt-914</strain>
    </source>
</reference>
<evidence type="ECO:0000256" key="1">
    <source>
        <dbReference type="ARBA" id="ARBA00023002"/>
    </source>
</evidence>
<name>A0A7V3PTX3_UNCW3</name>
<dbReference type="PANTHER" id="PTHR42947">
    <property type="entry name" value="COB--COM HETERODISULFIDE REDUCTASE SUBUNIT B 1"/>
    <property type="match status" value="1"/>
</dbReference>
<dbReference type="EMBL" id="DTMZ01000102">
    <property type="protein sequence ID" value="HGD13335.1"/>
    <property type="molecule type" value="Genomic_DNA"/>
</dbReference>
<accession>A0A7V3PTX3</accession>
<dbReference type="InterPro" id="IPR051278">
    <property type="entry name" value="HdrB/HdrD_reductase"/>
</dbReference>
<protein>
    <submittedName>
        <fullName evidence="3">Disulfide reductase</fullName>
    </submittedName>
</protein>
<dbReference type="InterPro" id="IPR004017">
    <property type="entry name" value="Cys_rich_dom"/>
</dbReference>
<dbReference type="AlphaFoldDB" id="A0A7V3PTX3"/>
<dbReference type="PANTHER" id="PTHR42947:SF1">
    <property type="entry name" value="COB--COM HETERODISULFIDE REDUCTASE SUBUNIT B 1"/>
    <property type="match status" value="1"/>
</dbReference>
<sequence length="288" mass="32555">MNKYPYYPGCTLYSKAKNLDRCARRAAVRAGFELVEMPSWNCCGAIYNTNTDDFAAQVGPVRNLAKASQLGERLVTLCAACYNVLKRANERLHATGFEQDRQRILDFVDEPFVRDVEVVHYLEVLKGLGWERLKAQVVKPLHGLRVAAYYGCLMVRPRDILKFDDPENPTVMDELIAVLGGTPVRFDFKTECCGGYLTVNRREVADACSLRVVDNARTWEAELIVTTCPLCQYNLEMAQRRKIAGNQEMPVLYFTQLLGVALGLTEAELGFEDNKLDPREFLKARGLL</sequence>
<gene>
    <name evidence="3" type="ORF">ENX16_04575</name>
</gene>
<evidence type="ECO:0000259" key="2">
    <source>
        <dbReference type="Pfam" id="PF02754"/>
    </source>
</evidence>
<dbReference type="Pfam" id="PF02754">
    <property type="entry name" value="CCG"/>
    <property type="match status" value="2"/>
</dbReference>
<feature type="domain" description="Cysteine-rich" evidence="2">
    <location>
        <begin position="6"/>
        <end position="86"/>
    </location>
</feature>